<dbReference type="EMBL" id="BQNB010012679">
    <property type="protein sequence ID" value="GJT06561.1"/>
    <property type="molecule type" value="Genomic_DNA"/>
</dbReference>
<gene>
    <name evidence="1" type="ORF">Tco_0841023</name>
</gene>
<accession>A0ABQ5AV71</accession>
<evidence type="ECO:0000313" key="1">
    <source>
        <dbReference type="EMBL" id="GJT06561.1"/>
    </source>
</evidence>
<keyword evidence="2" id="KW-1185">Reference proteome</keyword>
<protein>
    <recommendedName>
        <fullName evidence="3">MAK10-like protein</fullName>
    </recommendedName>
</protein>
<evidence type="ECO:0000313" key="2">
    <source>
        <dbReference type="Proteomes" id="UP001151760"/>
    </source>
</evidence>
<proteinExistence type="predicted"/>
<dbReference type="Proteomes" id="UP001151760">
    <property type="component" value="Unassembled WGS sequence"/>
</dbReference>
<evidence type="ECO:0008006" key="3">
    <source>
        <dbReference type="Google" id="ProtNLM"/>
    </source>
</evidence>
<sequence>MNTIELPVGNNVVPFLSDTIRLVQNGCSFQGLWSEDPNQHLKDFLKLVDSLDLDDENRKRTRKLATGLNVFQQDPSPHKRILLFISLLNSFHQEGLQNSQRYPDVQTTSRRISLGSMDSFQGLTLKSPSSWHRSLAPIQCLMEAHLAPMQPTQVNKITSSCEICSGPHDTQYCMENPEQAFVEYASSITDEARGMKREIEWLDVESTLDLVDTIKMTMIEDVNPSDLEDGFYRDTIKLGLLYLMRRNLEVLRKFHLDEFWRTDLTSYRIFLLHYKSKPGEF</sequence>
<reference evidence="1" key="1">
    <citation type="journal article" date="2022" name="Int. J. Mol. Sci.">
        <title>Draft Genome of Tanacetum Coccineum: Genomic Comparison of Closely Related Tanacetum-Family Plants.</title>
        <authorList>
            <person name="Yamashiro T."/>
            <person name="Shiraishi A."/>
            <person name="Nakayama K."/>
            <person name="Satake H."/>
        </authorList>
    </citation>
    <scope>NUCLEOTIDE SEQUENCE</scope>
</reference>
<comment type="caution">
    <text evidence="1">The sequence shown here is derived from an EMBL/GenBank/DDBJ whole genome shotgun (WGS) entry which is preliminary data.</text>
</comment>
<name>A0ABQ5AV71_9ASTR</name>
<organism evidence="1 2">
    <name type="scientific">Tanacetum coccineum</name>
    <dbReference type="NCBI Taxonomy" id="301880"/>
    <lineage>
        <taxon>Eukaryota</taxon>
        <taxon>Viridiplantae</taxon>
        <taxon>Streptophyta</taxon>
        <taxon>Embryophyta</taxon>
        <taxon>Tracheophyta</taxon>
        <taxon>Spermatophyta</taxon>
        <taxon>Magnoliopsida</taxon>
        <taxon>eudicotyledons</taxon>
        <taxon>Gunneridae</taxon>
        <taxon>Pentapetalae</taxon>
        <taxon>asterids</taxon>
        <taxon>campanulids</taxon>
        <taxon>Asterales</taxon>
        <taxon>Asteraceae</taxon>
        <taxon>Asteroideae</taxon>
        <taxon>Anthemideae</taxon>
        <taxon>Anthemidinae</taxon>
        <taxon>Tanacetum</taxon>
    </lineage>
</organism>
<reference evidence="1" key="2">
    <citation type="submission" date="2022-01" db="EMBL/GenBank/DDBJ databases">
        <authorList>
            <person name="Yamashiro T."/>
            <person name="Shiraishi A."/>
            <person name="Satake H."/>
            <person name="Nakayama K."/>
        </authorList>
    </citation>
    <scope>NUCLEOTIDE SEQUENCE</scope>
</reference>